<reference evidence="8" key="1">
    <citation type="submission" date="2023-06" db="EMBL/GenBank/DDBJ databases">
        <title>Genomic of Parafulvivirga corallium.</title>
        <authorList>
            <person name="Wang G."/>
        </authorList>
    </citation>
    <scope>NUCLEOTIDE SEQUENCE</scope>
    <source>
        <strain evidence="8">BMA10</strain>
    </source>
</reference>
<evidence type="ECO:0000259" key="7">
    <source>
        <dbReference type="Pfam" id="PF14322"/>
    </source>
</evidence>
<dbReference type="InterPro" id="IPR012944">
    <property type="entry name" value="SusD_RagB_dom"/>
</dbReference>
<evidence type="ECO:0000256" key="4">
    <source>
        <dbReference type="ARBA" id="ARBA00023136"/>
    </source>
</evidence>
<dbReference type="InterPro" id="IPR011990">
    <property type="entry name" value="TPR-like_helical_dom_sf"/>
</dbReference>
<gene>
    <name evidence="8" type="ORF">QQ008_12055</name>
</gene>
<keyword evidence="3" id="KW-0732">Signal</keyword>
<dbReference type="SUPFAM" id="SSF48452">
    <property type="entry name" value="TPR-like"/>
    <property type="match status" value="1"/>
</dbReference>
<keyword evidence="9" id="KW-1185">Reference proteome</keyword>
<evidence type="ECO:0000313" key="9">
    <source>
        <dbReference type="Proteomes" id="UP001172082"/>
    </source>
</evidence>
<dbReference type="CDD" id="cd08977">
    <property type="entry name" value="SusD"/>
    <property type="match status" value="1"/>
</dbReference>
<organism evidence="8 9">
    <name type="scientific">Splendidivirga corallicola</name>
    <dbReference type="NCBI Taxonomy" id="3051826"/>
    <lineage>
        <taxon>Bacteria</taxon>
        <taxon>Pseudomonadati</taxon>
        <taxon>Bacteroidota</taxon>
        <taxon>Cytophagia</taxon>
        <taxon>Cytophagales</taxon>
        <taxon>Splendidivirgaceae</taxon>
        <taxon>Splendidivirga</taxon>
    </lineage>
</organism>
<evidence type="ECO:0000313" key="8">
    <source>
        <dbReference type="EMBL" id="MDN5202107.1"/>
    </source>
</evidence>
<dbReference type="Proteomes" id="UP001172082">
    <property type="component" value="Unassembled WGS sequence"/>
</dbReference>
<dbReference type="Pfam" id="PF14322">
    <property type="entry name" value="SusD-like_3"/>
    <property type="match status" value="1"/>
</dbReference>
<dbReference type="Gene3D" id="1.25.40.390">
    <property type="match status" value="1"/>
</dbReference>
<evidence type="ECO:0000259" key="6">
    <source>
        <dbReference type="Pfam" id="PF07980"/>
    </source>
</evidence>
<name>A0ABT8KMY3_9BACT</name>
<feature type="domain" description="SusD-like N-terminal" evidence="7">
    <location>
        <begin position="88"/>
        <end position="219"/>
    </location>
</feature>
<protein>
    <submittedName>
        <fullName evidence="8">RagB/SusD family nutrient uptake outer membrane protein</fullName>
    </submittedName>
</protein>
<comment type="caution">
    <text evidence="8">The sequence shown here is derived from an EMBL/GenBank/DDBJ whole genome shotgun (WGS) entry which is preliminary data.</text>
</comment>
<feature type="domain" description="RagB/SusD" evidence="6">
    <location>
        <begin position="258"/>
        <end position="532"/>
    </location>
</feature>
<evidence type="ECO:0000256" key="3">
    <source>
        <dbReference type="ARBA" id="ARBA00022729"/>
    </source>
</evidence>
<evidence type="ECO:0000256" key="5">
    <source>
        <dbReference type="ARBA" id="ARBA00023237"/>
    </source>
</evidence>
<keyword evidence="4" id="KW-0472">Membrane</keyword>
<comment type="similarity">
    <text evidence="2">Belongs to the SusD family.</text>
</comment>
<dbReference type="PROSITE" id="PS51257">
    <property type="entry name" value="PROKAR_LIPOPROTEIN"/>
    <property type="match status" value="1"/>
</dbReference>
<dbReference type="Pfam" id="PF07980">
    <property type="entry name" value="SusD_RagB"/>
    <property type="match status" value="1"/>
</dbReference>
<dbReference type="EMBL" id="JAUJEA010000004">
    <property type="protein sequence ID" value="MDN5202107.1"/>
    <property type="molecule type" value="Genomic_DNA"/>
</dbReference>
<comment type="subcellular location">
    <subcellularLocation>
        <location evidence="1">Cell outer membrane</location>
    </subcellularLocation>
</comment>
<keyword evidence="5" id="KW-0998">Cell outer membrane</keyword>
<sequence>MMKKIINILPILTLSLFISCDDSILDKKPLGQISDASVWQDLALVELQVNDIYDDLPDGFNRGWYMLAAATDDGENSYVWPSGQAFNRGDYDASNYPMGGTWNGHYSAIRKANEFFSRIDQVPDSDGDLGNRLKGEVGFLRAYFYFDLSRHYGGVPLITTPQGLDEDLLVSRNNYEECVDFVVAELDKAAALLPDSHSGSNVGRATKGAALALKGRVLLYAERWAQSAQASKDVMDMNYALFGDYEGIFHSSNENNDEVVFDIQFNEPDRSHWAQLFNGVNGHVPGGWGGTSPTQELVDSYELTDGELYSDSPLYDANSPYDNRDPRFYASIIYDGAVWTGSEVQTRLGGVGGIGFSGDATKTGYYMRKFMEEDFQPSIGSLGASNNWILIRYAEVLLNYAEAQNEEAGPDATVYDAVNQVRARVSMPPLPAGLSQSEMRDRIRRERRVELAFEEHRFWDVRRWRIADDVLNKPIHGMRIGPNGEFSGTGPNGETLGRFEVENRVFESRHYLAPIPQGEIDKNSNLTQNPNW</sequence>
<proteinExistence type="inferred from homology"/>
<evidence type="ECO:0000256" key="1">
    <source>
        <dbReference type="ARBA" id="ARBA00004442"/>
    </source>
</evidence>
<evidence type="ECO:0000256" key="2">
    <source>
        <dbReference type="ARBA" id="ARBA00006275"/>
    </source>
</evidence>
<dbReference type="InterPro" id="IPR033985">
    <property type="entry name" value="SusD-like_N"/>
</dbReference>
<accession>A0ABT8KMY3</accession>